<dbReference type="AlphaFoldDB" id="A0A0V0T4Y5"/>
<evidence type="ECO:0000313" key="2">
    <source>
        <dbReference type="EMBL" id="KRX34022.1"/>
    </source>
</evidence>
<accession>A0A0V0T4Y5</accession>
<sequence>MSNDSHSSLIKAASKWRPWSLCNDSAAPYRHMNSLTRVRANVLAVMSEIGYASGHFEKRRFDSLGTMRSAVPVILYGVCFRISVGYTLGISGTNLRHLHSGPASRIVGDVLAQLLWYYQLVTCFVLYVRHSFAEQDAVFYHQLIFL</sequence>
<organism evidence="2 3">
    <name type="scientific">Trichinella murrelli</name>
    <dbReference type="NCBI Taxonomy" id="144512"/>
    <lineage>
        <taxon>Eukaryota</taxon>
        <taxon>Metazoa</taxon>
        <taxon>Ecdysozoa</taxon>
        <taxon>Nematoda</taxon>
        <taxon>Enoplea</taxon>
        <taxon>Dorylaimia</taxon>
        <taxon>Trichinellida</taxon>
        <taxon>Trichinellidae</taxon>
        <taxon>Trichinella</taxon>
    </lineage>
</organism>
<proteinExistence type="predicted"/>
<dbReference type="Proteomes" id="UP000055048">
    <property type="component" value="Unassembled WGS sequence"/>
</dbReference>
<dbReference type="EMBL" id="JYDJ01000649">
    <property type="protein sequence ID" value="KRX34022.1"/>
    <property type="molecule type" value="Genomic_DNA"/>
</dbReference>
<name>A0A0V0T4Y5_9BILA</name>
<feature type="transmembrane region" description="Helical" evidence="1">
    <location>
        <begin position="69"/>
        <end position="90"/>
    </location>
</feature>
<protein>
    <submittedName>
        <fullName evidence="2">Uncharacterized protein</fullName>
    </submittedName>
</protein>
<keyword evidence="1" id="KW-0472">Membrane</keyword>
<comment type="caution">
    <text evidence="2">The sequence shown here is derived from an EMBL/GenBank/DDBJ whole genome shotgun (WGS) entry which is preliminary data.</text>
</comment>
<evidence type="ECO:0000313" key="3">
    <source>
        <dbReference type="Proteomes" id="UP000055048"/>
    </source>
</evidence>
<keyword evidence="1" id="KW-1133">Transmembrane helix</keyword>
<reference evidence="2 3" key="1">
    <citation type="submission" date="2015-01" db="EMBL/GenBank/DDBJ databases">
        <title>Evolution of Trichinella species and genotypes.</title>
        <authorList>
            <person name="Korhonen P.K."/>
            <person name="Edoardo P."/>
            <person name="Giuseppe L.R."/>
            <person name="Gasser R.B."/>
        </authorList>
    </citation>
    <scope>NUCLEOTIDE SEQUENCE [LARGE SCALE GENOMIC DNA]</scope>
    <source>
        <strain evidence="2">ISS417</strain>
    </source>
</reference>
<keyword evidence="1" id="KW-0812">Transmembrane</keyword>
<gene>
    <name evidence="2" type="ORF">T05_12467</name>
</gene>
<feature type="transmembrane region" description="Helical" evidence="1">
    <location>
        <begin position="110"/>
        <end position="128"/>
    </location>
</feature>
<keyword evidence="3" id="KW-1185">Reference proteome</keyword>
<evidence type="ECO:0000256" key="1">
    <source>
        <dbReference type="SAM" id="Phobius"/>
    </source>
</evidence>